<evidence type="ECO:0000256" key="3">
    <source>
        <dbReference type="ARBA" id="ARBA00023136"/>
    </source>
</evidence>
<comment type="similarity">
    <text evidence="2">Belongs to the transpeptidase family.</text>
</comment>
<dbReference type="PANTHER" id="PTHR30627">
    <property type="entry name" value="PEPTIDOGLYCAN D,D-TRANSPEPTIDASE"/>
    <property type="match status" value="1"/>
</dbReference>
<dbReference type="EMBL" id="JACHMK010000001">
    <property type="protein sequence ID" value="MBB6334448.1"/>
    <property type="molecule type" value="Genomic_DNA"/>
</dbReference>
<accession>A0A923IXI5</accession>
<dbReference type="GO" id="GO:0051301">
    <property type="term" value="P:cell division"/>
    <property type="evidence" value="ECO:0007669"/>
    <property type="project" value="UniProtKB-KW"/>
</dbReference>
<evidence type="ECO:0000313" key="6">
    <source>
        <dbReference type="EMBL" id="MBB6334448.1"/>
    </source>
</evidence>
<reference evidence="6" key="1">
    <citation type="submission" date="2020-08" db="EMBL/GenBank/DDBJ databases">
        <title>Sequencing the genomes of 1000 actinobacteria strains.</title>
        <authorList>
            <person name="Klenk H.-P."/>
        </authorList>
    </citation>
    <scope>NUCLEOTIDE SEQUENCE</scope>
    <source>
        <strain evidence="6">DSM 10695</strain>
    </source>
</reference>
<keyword evidence="6" id="KW-0132">Cell division</keyword>
<comment type="caution">
    <text evidence="6">The sequence shown here is derived from an EMBL/GenBank/DDBJ whole genome shotgun (WGS) entry which is preliminary data.</text>
</comment>
<evidence type="ECO:0000313" key="7">
    <source>
        <dbReference type="Proteomes" id="UP000617426"/>
    </source>
</evidence>
<protein>
    <submittedName>
        <fullName evidence="6">Cell division protein FtsI (Penicillin-binding protein 3)</fullName>
    </submittedName>
</protein>
<dbReference type="GO" id="GO:0071555">
    <property type="term" value="P:cell wall organization"/>
    <property type="evidence" value="ECO:0007669"/>
    <property type="project" value="TreeGrafter"/>
</dbReference>
<proteinExistence type="inferred from homology"/>
<dbReference type="AlphaFoldDB" id="A0A923IXI5"/>
<name>A0A923IXI5_9ACTO</name>
<dbReference type="InterPro" id="IPR036138">
    <property type="entry name" value="PBP_dimer_sf"/>
</dbReference>
<dbReference type="SUPFAM" id="SSF56601">
    <property type="entry name" value="beta-lactamase/transpeptidase-like"/>
    <property type="match status" value="1"/>
</dbReference>
<dbReference type="Gene3D" id="3.90.1310.10">
    <property type="entry name" value="Penicillin-binding protein 2a (Domain 2)"/>
    <property type="match status" value="1"/>
</dbReference>
<dbReference type="RefSeq" id="WP_184452362.1">
    <property type="nucleotide sequence ID" value="NZ_JACHMK010000001.1"/>
</dbReference>
<dbReference type="Gene3D" id="3.40.710.10">
    <property type="entry name" value="DD-peptidase/beta-lactamase superfamily"/>
    <property type="match status" value="1"/>
</dbReference>
<keyword evidence="3" id="KW-0472">Membrane</keyword>
<dbReference type="Pfam" id="PF03717">
    <property type="entry name" value="PBP_dimer"/>
    <property type="match status" value="1"/>
</dbReference>
<feature type="domain" description="Penicillin-binding protein transpeptidase" evidence="4">
    <location>
        <begin position="265"/>
        <end position="568"/>
    </location>
</feature>
<dbReference type="GO" id="GO:0008658">
    <property type="term" value="F:penicillin binding"/>
    <property type="evidence" value="ECO:0007669"/>
    <property type="project" value="InterPro"/>
</dbReference>
<dbReference type="Gene3D" id="3.30.450.330">
    <property type="match status" value="1"/>
</dbReference>
<dbReference type="InterPro" id="IPR012338">
    <property type="entry name" value="Beta-lactam/transpept-like"/>
</dbReference>
<dbReference type="InterPro" id="IPR001460">
    <property type="entry name" value="PCN-bd_Tpept"/>
</dbReference>
<dbReference type="Pfam" id="PF00905">
    <property type="entry name" value="Transpeptidase"/>
    <property type="match status" value="1"/>
</dbReference>
<evidence type="ECO:0000256" key="1">
    <source>
        <dbReference type="ARBA" id="ARBA00004370"/>
    </source>
</evidence>
<comment type="subcellular location">
    <subcellularLocation>
        <location evidence="1">Membrane</location>
    </subcellularLocation>
</comment>
<dbReference type="SUPFAM" id="SSF56519">
    <property type="entry name" value="Penicillin binding protein dimerisation domain"/>
    <property type="match status" value="1"/>
</dbReference>
<dbReference type="Proteomes" id="UP000617426">
    <property type="component" value="Unassembled WGS sequence"/>
</dbReference>
<dbReference type="GO" id="GO:0005886">
    <property type="term" value="C:plasma membrane"/>
    <property type="evidence" value="ECO:0007669"/>
    <property type="project" value="TreeGrafter"/>
</dbReference>
<keyword evidence="7" id="KW-1185">Reference proteome</keyword>
<evidence type="ECO:0000259" key="5">
    <source>
        <dbReference type="Pfam" id="PF03717"/>
    </source>
</evidence>
<organism evidence="6 7">
    <name type="scientific">Schaalia hyovaginalis</name>
    <dbReference type="NCBI Taxonomy" id="29316"/>
    <lineage>
        <taxon>Bacteria</taxon>
        <taxon>Bacillati</taxon>
        <taxon>Actinomycetota</taxon>
        <taxon>Actinomycetes</taxon>
        <taxon>Actinomycetales</taxon>
        <taxon>Actinomycetaceae</taxon>
        <taxon>Schaalia</taxon>
    </lineage>
</organism>
<feature type="domain" description="Penicillin-binding protein dimerisation" evidence="5">
    <location>
        <begin position="56"/>
        <end position="221"/>
    </location>
</feature>
<keyword evidence="6" id="KW-0131">Cell cycle</keyword>
<gene>
    <name evidence="6" type="ORF">HD592_001013</name>
</gene>
<evidence type="ECO:0000259" key="4">
    <source>
        <dbReference type="Pfam" id="PF00905"/>
    </source>
</evidence>
<dbReference type="InterPro" id="IPR050515">
    <property type="entry name" value="Beta-lactam/transpept"/>
</dbReference>
<dbReference type="InterPro" id="IPR005311">
    <property type="entry name" value="PBP_dimer"/>
</dbReference>
<evidence type="ECO:0000256" key="2">
    <source>
        <dbReference type="ARBA" id="ARBA00007171"/>
    </source>
</evidence>
<sequence>MTPSNASASIRRSRVILAIFVILLSACALRLVDLQLVQGPELAAEGEQVRTSRSAIAAKRGQILDATGTVLADSILTYDIAVNQVNIRSYVHYETKEVNGSKQTTVVGRGPAEAARQLAELLGMSEAELGGQLIGDSTYTYLKRNVDAVTFRKIRALDIYGIEWEAVYERIYPNGNTAAPLIGTVNAEGEGSSGIEQQYDSLLQGLPGSQAFEIAPDGAVIPGGKRTLEEPHDGGTVSLTIHTDLQHQVQELLDTAITYHGAEWGAVVIEDVSTGQVLVMADSYSTPPDNANPQIVRAVQYATEPGSVGKVLTNAVALEQGTITPTSVFSVPGSINMPGADGPINDLHQHETYERTATGILVESSNTGTVQVGDTVSDESRYDMMKKLGFGELTGIELSGESAGLLRPPSEWGGRDRYVSMFGQSYAVTPLQMASMMATIGNGGVRISPRIVKSWTNADGTFEEQKRPEPVQVMSADTAKKVLTMMESVVADPNGTNGVGGVAGYRVGLKTGTAEIGVDGQSGLTGVASTTAGIIPADKPRLAITVVIYNPKVAYLAASSALPLFGQVAEAAVKNLGIPASAEPAVLYPSAPQ</sequence>
<dbReference type="PANTHER" id="PTHR30627:SF1">
    <property type="entry name" value="PEPTIDOGLYCAN D,D-TRANSPEPTIDASE FTSI"/>
    <property type="match status" value="1"/>
</dbReference>